<dbReference type="InterPro" id="IPR049052">
    <property type="entry name" value="nSTAND1"/>
</dbReference>
<feature type="domain" description="HTH cro/C1-type" evidence="1">
    <location>
        <begin position="22"/>
        <end position="77"/>
    </location>
</feature>
<keyword evidence="3" id="KW-1185">Reference proteome</keyword>
<dbReference type="EMBL" id="BOQN01000068">
    <property type="protein sequence ID" value="GIM93613.1"/>
    <property type="molecule type" value="Genomic_DNA"/>
</dbReference>
<organism evidence="2 3">
    <name type="scientific">Paractinoplanes toevensis</name>
    <dbReference type="NCBI Taxonomy" id="571911"/>
    <lineage>
        <taxon>Bacteria</taxon>
        <taxon>Bacillati</taxon>
        <taxon>Actinomycetota</taxon>
        <taxon>Actinomycetes</taxon>
        <taxon>Micromonosporales</taxon>
        <taxon>Micromonosporaceae</taxon>
        <taxon>Paractinoplanes</taxon>
    </lineage>
</organism>
<dbReference type="InterPro" id="IPR001387">
    <property type="entry name" value="Cro/C1-type_HTH"/>
</dbReference>
<dbReference type="InterPro" id="IPR027417">
    <property type="entry name" value="P-loop_NTPase"/>
</dbReference>
<dbReference type="SUPFAM" id="SSF52540">
    <property type="entry name" value="P-loop containing nucleoside triphosphate hydrolases"/>
    <property type="match status" value="1"/>
</dbReference>
<evidence type="ECO:0000313" key="2">
    <source>
        <dbReference type="EMBL" id="GIM93613.1"/>
    </source>
</evidence>
<dbReference type="Gene3D" id="2.130.10.10">
    <property type="entry name" value="YVTN repeat-like/Quinoprotein amine dehydrogenase"/>
    <property type="match status" value="1"/>
</dbReference>
<dbReference type="Proteomes" id="UP000677082">
    <property type="component" value="Unassembled WGS sequence"/>
</dbReference>
<dbReference type="SUPFAM" id="SSF82171">
    <property type="entry name" value="DPP6 N-terminal domain-like"/>
    <property type="match status" value="1"/>
</dbReference>
<name>A0A919TDU4_9ACTN</name>
<evidence type="ECO:0000259" key="1">
    <source>
        <dbReference type="PROSITE" id="PS50943"/>
    </source>
</evidence>
<comment type="caution">
    <text evidence="2">The sequence shown here is derived from an EMBL/GenBank/DDBJ whole genome shotgun (WGS) entry which is preliminary data.</text>
</comment>
<proteinExistence type="predicted"/>
<dbReference type="InterPro" id="IPR015943">
    <property type="entry name" value="WD40/YVTN_repeat-like_dom_sf"/>
</dbReference>
<gene>
    <name evidence="2" type="ORF">Ato02nite_054060</name>
</gene>
<dbReference type="SUPFAM" id="SSF47413">
    <property type="entry name" value="lambda repressor-like DNA-binding domains"/>
    <property type="match status" value="1"/>
</dbReference>
<sequence length="913" mass="98738">MPRQERPLESEDTPLLRFAGDLRRLRLRAGRLSYRELGKRTNYSAAALSEALSGRRLPSLAVTGAVVRACGGDIDEWTERWRHLASAQPGASADTPAPYVGLAPYQVGDADRFFGREAVTDTLVKLVDDRPFVGVFGSSGAGKSSLLRAGLVARSRRIPIVITPGADPISELAVAVANVADEPVDRVRGDLAAGPEALRGWLAKATGDVLLVVDQFEEAFTLCHEADRDWLIRALTNAAGPHARIVVGVRADFYGHCARHPELVTALHRAQVMLGPMSTEELRSAITEPAARAGATIETALVARLVSDVAGQPSVLPLVSHALAETWQRRRGMVVTLTGYDDVGGVEHALARTAERTFEQFTEEERTAARLLFLRLVVPGDGTEDTKRRARRTDLPVPDALLDRLAASRLITISRDSVELTHEALLRAWPRLAGWISQDRDGLRAQHRLAEATAIWESHDRDPDTLYRGARLDQAAALRDRLNRHEREFLDAGLAADDARTKADRRATNRLRRLAAGLTALAVLLAGTALAAIAAQHKAARQRNEALSLRASDTARDMIAGRPRDAATLALAAYRLAPTPEARDVLLLAHAAAGATTLGRGYASPPGRFAVTYAAGTDDEQLWRRVGTTWRPAATLRTANSYLRVNSIDERRAIYWAGNTRSFLWDLADLDHPRRITVPADLGMMDSMDRTGSLLGAVGTDRTARVWRVGDRSVRRLPATEVLGTAVLADGSGIVLSRRDGAQDAIEKWTPDGRLTTTLLRVPHPAVVQAGPAGLIVITSYLSSANMTIMDVRDQHAPRVVARADGLDETGTAAFDPTGRTVAVVDGAEARIWDAGTGAQILSLRTQGLHLSTPRLDGGELSLLDGKSAVWRIDSDLNAVIRQTCASPGTVDWDSNFPGTARKQPCLRTDGTP</sequence>
<dbReference type="SMART" id="SM00530">
    <property type="entry name" value="HTH_XRE"/>
    <property type="match status" value="1"/>
</dbReference>
<protein>
    <recommendedName>
        <fullName evidence="1">HTH cro/C1-type domain-containing protein</fullName>
    </recommendedName>
</protein>
<dbReference type="GO" id="GO:0003677">
    <property type="term" value="F:DNA binding"/>
    <property type="evidence" value="ECO:0007669"/>
    <property type="project" value="InterPro"/>
</dbReference>
<accession>A0A919TDU4</accession>
<evidence type="ECO:0000313" key="3">
    <source>
        <dbReference type="Proteomes" id="UP000677082"/>
    </source>
</evidence>
<dbReference type="InterPro" id="IPR010982">
    <property type="entry name" value="Lambda_DNA-bd_dom_sf"/>
</dbReference>
<dbReference type="Pfam" id="PF20703">
    <property type="entry name" value="nSTAND1"/>
    <property type="match status" value="1"/>
</dbReference>
<dbReference type="PROSITE" id="PS50943">
    <property type="entry name" value="HTH_CROC1"/>
    <property type="match status" value="1"/>
</dbReference>
<dbReference type="AlphaFoldDB" id="A0A919TDU4"/>
<reference evidence="2 3" key="1">
    <citation type="submission" date="2021-03" db="EMBL/GenBank/DDBJ databases">
        <title>Whole genome shotgun sequence of Actinoplanes toevensis NBRC 105298.</title>
        <authorList>
            <person name="Komaki H."/>
            <person name="Tamura T."/>
        </authorList>
    </citation>
    <scope>NUCLEOTIDE SEQUENCE [LARGE SCALE GENOMIC DNA]</scope>
    <source>
        <strain evidence="2 3">NBRC 105298</strain>
    </source>
</reference>